<reference evidence="3" key="2">
    <citation type="submission" date="2013-10" db="EMBL/GenBank/DDBJ databases">
        <authorList>
            <person name="Aslett M."/>
        </authorList>
    </citation>
    <scope>NUCLEOTIDE SEQUENCE</scope>
    <source>
        <strain evidence="3">Houghton</strain>
    </source>
</reference>
<evidence type="ECO:0000313" key="4">
    <source>
        <dbReference type="Proteomes" id="UP000018050"/>
    </source>
</evidence>
<proteinExistence type="predicted"/>
<keyword evidence="1" id="KW-0472">Membrane</keyword>
<dbReference type="GeneID" id="25268834"/>
<evidence type="ECO:0000256" key="2">
    <source>
        <dbReference type="SAM" id="SignalP"/>
    </source>
</evidence>
<keyword evidence="4" id="KW-1185">Reference proteome</keyword>
<dbReference type="VEuPathDB" id="ToxoDB:EAH_00007640"/>
<keyword evidence="1" id="KW-0812">Transmembrane</keyword>
<reference evidence="3" key="1">
    <citation type="submission" date="2013-10" db="EMBL/GenBank/DDBJ databases">
        <title>Genomic analysis of the causative agents of coccidiosis in chickens.</title>
        <authorList>
            <person name="Reid A.J."/>
            <person name="Blake D."/>
            <person name="Billington K."/>
            <person name="Browne H."/>
            <person name="Dunn M."/>
            <person name="Hung S."/>
            <person name="Kawahara F."/>
            <person name="Miranda-Saavedra D."/>
            <person name="Mourier T."/>
            <person name="Nagra H."/>
            <person name="Otto T.D."/>
            <person name="Rawlings N."/>
            <person name="Sanchez A."/>
            <person name="Sanders M."/>
            <person name="Subramaniam C."/>
            <person name="Tay Y."/>
            <person name="Dear P."/>
            <person name="Doerig C."/>
            <person name="Gruber A."/>
            <person name="Parkinson J."/>
            <person name="Shirley M."/>
            <person name="Wan K.L."/>
            <person name="Berriman M."/>
            <person name="Tomley F."/>
            <person name="Pain A."/>
        </authorList>
    </citation>
    <scope>NUCLEOTIDE SEQUENCE</scope>
    <source>
        <strain evidence="3">Houghton</strain>
    </source>
</reference>
<feature type="signal peptide" evidence="2">
    <location>
        <begin position="1"/>
        <end position="20"/>
    </location>
</feature>
<accession>U6GGX6</accession>
<organism evidence="3 4">
    <name type="scientific">Eimeria acervulina</name>
    <name type="common">Coccidian parasite</name>
    <dbReference type="NCBI Taxonomy" id="5801"/>
    <lineage>
        <taxon>Eukaryota</taxon>
        <taxon>Sar</taxon>
        <taxon>Alveolata</taxon>
        <taxon>Apicomplexa</taxon>
        <taxon>Conoidasida</taxon>
        <taxon>Coccidia</taxon>
        <taxon>Eucoccidiorida</taxon>
        <taxon>Eimeriorina</taxon>
        <taxon>Eimeriidae</taxon>
        <taxon>Eimeria</taxon>
    </lineage>
</organism>
<evidence type="ECO:0000256" key="1">
    <source>
        <dbReference type="SAM" id="Phobius"/>
    </source>
</evidence>
<keyword evidence="2" id="KW-0732">Signal</keyword>
<evidence type="ECO:0000313" key="3">
    <source>
        <dbReference type="EMBL" id="CDI78508.1"/>
    </source>
</evidence>
<dbReference type="Proteomes" id="UP000018050">
    <property type="component" value="Unassembled WGS sequence"/>
</dbReference>
<name>U6GGX6_EIMAC</name>
<feature type="transmembrane region" description="Helical" evidence="1">
    <location>
        <begin position="583"/>
        <end position="606"/>
    </location>
</feature>
<dbReference type="RefSeq" id="XP_013251269.1">
    <property type="nucleotide sequence ID" value="XM_013395815.1"/>
</dbReference>
<protein>
    <submittedName>
        <fullName evidence="3">Thrombospondin type 1 domain-containing protein, putative</fullName>
    </submittedName>
</protein>
<feature type="chain" id="PRO_5004671170" evidence="2">
    <location>
        <begin position="21"/>
        <end position="631"/>
    </location>
</feature>
<dbReference type="OrthoDB" id="6090599at2759"/>
<dbReference type="AlphaFoldDB" id="U6GGX6"/>
<keyword evidence="1" id="KW-1133">Transmembrane helix</keyword>
<dbReference type="EMBL" id="HG670879">
    <property type="protein sequence ID" value="CDI78508.1"/>
    <property type="molecule type" value="Genomic_DNA"/>
</dbReference>
<gene>
    <name evidence="3" type="ORF">EAH_00007640</name>
</gene>
<sequence>MGTINMLCAILNMARWSCLALDRHNFGVSDVGVPRCTCAAASLTTTTSTTAPTWDWPKNADCLPGDWSECLQGPTPVRRRRRPQLLPSRGNGAPCILEETVPCVFDTSIPCDSLCRHSEWTEWSSCSEKLLEFGFSPVTTSYREKLVSAEAGEACSALDLKEYDASRCNGQGDNDSKTQLQPSALQMSSTKDAVVQSEKWCLLNGQSAKRYKLSIRQNSSAEDAPVYHSTQIEDCPNSLGPCRNDREPSCDDLVPVHDILEERQFCKEQCQKIIDLCSKEAMLKGKTPLQCFADYVTENQPVGGKCTYTQKLVKETTTPTCFPSFSRMNDDETSQFRFLDPNSPSPQCLCLTPDSVPCTATEVFESRHISLAAVPSCPHQNTAGALFGDGTPGTADSKLFFAAADSAKIFCPLSNSKNFQQQEDAATYTVFQTAAEMNEYCANGLEEQHDLSASTPLPRIDSVSAEECESKCREIKEDCADSTFDYLSCIATRRETTGFNAQCSSGDKGDEGGTVQTEPCSFQEICAVIPLSDFGLFDCETRTFKESVVDFNDLTAEDQCSTDQFSSVFCVVADDVETERRHMMITMLIMLLGGTFLGIAFVLWFIQHSVDVQKVLGLRGRYVELVNMVKE</sequence>